<evidence type="ECO:0008006" key="5">
    <source>
        <dbReference type="Google" id="ProtNLM"/>
    </source>
</evidence>
<dbReference type="EMBL" id="MASW01000007">
    <property type="protein sequence ID" value="PXY19752.1"/>
    <property type="molecule type" value="Genomic_DNA"/>
</dbReference>
<keyword evidence="4" id="KW-1185">Reference proteome</keyword>
<protein>
    <recommendedName>
        <fullName evidence="5">Mce-associated membrane protein</fullName>
    </recommendedName>
</protein>
<proteinExistence type="predicted"/>
<accession>A0A2V4AII3</accession>
<evidence type="ECO:0000313" key="3">
    <source>
        <dbReference type="EMBL" id="PXY19752.1"/>
    </source>
</evidence>
<keyword evidence="2" id="KW-0472">Membrane</keyword>
<reference evidence="3 4" key="1">
    <citation type="submission" date="2016-07" db="EMBL/GenBank/DDBJ databases">
        <title>Draft genome sequence of Prauserella muralis DSM 45305, isolated from a mould-covered wall in an indoor environment.</title>
        <authorList>
            <person name="Ruckert C."/>
            <person name="Albersmeier A."/>
            <person name="Jiang C.-L."/>
            <person name="Jiang Y."/>
            <person name="Kalinowski J."/>
            <person name="Schneider O."/>
            <person name="Winkler A."/>
            <person name="Zotchev S.B."/>
        </authorList>
    </citation>
    <scope>NUCLEOTIDE SEQUENCE [LARGE SCALE GENOMIC DNA]</scope>
    <source>
        <strain evidence="3 4">DSM 45305</strain>
    </source>
</reference>
<evidence type="ECO:0000256" key="1">
    <source>
        <dbReference type="ARBA" id="ARBA00004370"/>
    </source>
</evidence>
<dbReference type="GO" id="GO:0016020">
    <property type="term" value="C:membrane"/>
    <property type="evidence" value="ECO:0007669"/>
    <property type="project" value="UniProtKB-SubCell"/>
</dbReference>
<comment type="subcellular location">
    <subcellularLocation>
        <location evidence="1">Membrane</location>
    </subcellularLocation>
</comment>
<dbReference type="AlphaFoldDB" id="A0A2V4AII3"/>
<gene>
    <name evidence="3" type="ORF">BAY60_32930</name>
</gene>
<sequence>MLAAVAVVALLVAGWFGFSWWSAAHDDRLELARERDTVVADISAALVTLHTIDHRTARSDVDEWLRVTTGKLGEDLSKDRQLQLDRAAGTRTVASASVRELAVTELDRRLGTARLLAVLDVRLGTRDTQPAPSRSRLTVQAQRTGEGWKISAVQAVSS</sequence>
<dbReference type="PANTHER" id="PTHR37042">
    <property type="entry name" value="OUTER MEMBRANE PROTEIN RV1973"/>
    <property type="match status" value="1"/>
</dbReference>
<dbReference type="Proteomes" id="UP000249915">
    <property type="component" value="Unassembled WGS sequence"/>
</dbReference>
<evidence type="ECO:0000313" key="4">
    <source>
        <dbReference type="Proteomes" id="UP000249915"/>
    </source>
</evidence>
<dbReference type="OrthoDB" id="3638080at2"/>
<name>A0A2V4AII3_9PSEU</name>
<comment type="caution">
    <text evidence="3">The sequence shown here is derived from an EMBL/GenBank/DDBJ whole genome shotgun (WGS) entry which is preliminary data.</text>
</comment>
<dbReference type="PANTHER" id="PTHR37042:SF4">
    <property type="entry name" value="OUTER MEMBRANE PROTEIN RV1973"/>
    <property type="match status" value="1"/>
</dbReference>
<evidence type="ECO:0000256" key="2">
    <source>
        <dbReference type="ARBA" id="ARBA00023136"/>
    </source>
</evidence>
<organism evidence="3 4">
    <name type="scientific">Prauserella muralis</name>
    <dbReference type="NCBI Taxonomy" id="588067"/>
    <lineage>
        <taxon>Bacteria</taxon>
        <taxon>Bacillati</taxon>
        <taxon>Actinomycetota</taxon>
        <taxon>Actinomycetes</taxon>
        <taxon>Pseudonocardiales</taxon>
        <taxon>Pseudonocardiaceae</taxon>
        <taxon>Prauserella</taxon>
    </lineage>
</organism>